<dbReference type="Gene3D" id="3.30.559.30">
    <property type="entry name" value="Nonribosomal peptide synthetase, condensation domain"/>
    <property type="match status" value="1"/>
</dbReference>
<keyword evidence="8 11" id="KW-0443">Lipid metabolism</keyword>
<evidence type="ECO:0000256" key="9">
    <source>
        <dbReference type="ARBA" id="ARBA00023315"/>
    </source>
</evidence>
<comment type="pathway">
    <text evidence="2">Lipid metabolism.</text>
</comment>
<dbReference type="Pfam" id="PF06974">
    <property type="entry name" value="WS_DGAT_C"/>
    <property type="match status" value="1"/>
</dbReference>
<name>A0ABQ2KNM7_9NOCA</name>
<organism evidence="15 16">
    <name type="scientific">Nocardia rhizosphaerihabitans</name>
    <dbReference type="NCBI Taxonomy" id="1691570"/>
    <lineage>
        <taxon>Bacteria</taxon>
        <taxon>Bacillati</taxon>
        <taxon>Actinomycetota</taxon>
        <taxon>Actinomycetes</taxon>
        <taxon>Mycobacteriales</taxon>
        <taxon>Nocardiaceae</taxon>
        <taxon>Nocardia</taxon>
    </lineage>
</organism>
<evidence type="ECO:0000256" key="12">
    <source>
        <dbReference type="SAM" id="MobiDB-lite"/>
    </source>
</evidence>
<dbReference type="Pfam" id="PF03007">
    <property type="entry name" value="WS_DGAT_cat"/>
    <property type="match status" value="1"/>
</dbReference>
<evidence type="ECO:0000256" key="8">
    <source>
        <dbReference type="ARBA" id="ARBA00023098"/>
    </source>
</evidence>
<keyword evidence="6 11" id="KW-0808">Transferase</keyword>
<reference evidence="16" key="1">
    <citation type="journal article" date="2019" name="Int. J. Syst. Evol. Microbiol.">
        <title>The Global Catalogue of Microorganisms (GCM) 10K type strain sequencing project: providing services to taxonomists for standard genome sequencing and annotation.</title>
        <authorList>
            <consortium name="The Broad Institute Genomics Platform"/>
            <consortium name="The Broad Institute Genome Sequencing Center for Infectious Disease"/>
            <person name="Wu L."/>
            <person name="Ma J."/>
        </authorList>
    </citation>
    <scope>NUCLEOTIDE SEQUENCE [LARGE SCALE GENOMIC DNA]</scope>
    <source>
        <strain evidence="16">CGMCC 4.7329</strain>
    </source>
</reference>
<protein>
    <recommendedName>
        <fullName evidence="4 11">Diacylglycerol O-acyltransferase</fullName>
        <ecNumber evidence="4 11">2.3.1.20</ecNumber>
    </recommendedName>
</protein>
<evidence type="ECO:0000256" key="4">
    <source>
        <dbReference type="ARBA" id="ARBA00013244"/>
    </source>
</evidence>
<keyword evidence="16" id="KW-1185">Reference proteome</keyword>
<dbReference type="InterPro" id="IPR014292">
    <property type="entry name" value="Acyl_transf_WS/DGAT"/>
</dbReference>
<dbReference type="InterPro" id="IPR004255">
    <property type="entry name" value="O-acyltransferase_WSD1_N"/>
</dbReference>
<dbReference type="InterPro" id="IPR045034">
    <property type="entry name" value="O-acyltransferase_WSD1-like"/>
</dbReference>
<evidence type="ECO:0000256" key="1">
    <source>
        <dbReference type="ARBA" id="ARBA00004771"/>
    </source>
</evidence>
<dbReference type="InterPro" id="IPR009721">
    <property type="entry name" value="O-acyltransferase_WSD1_C"/>
</dbReference>
<dbReference type="RefSeq" id="WP_189031543.1">
    <property type="nucleotide sequence ID" value="NZ_BMNE01000005.1"/>
</dbReference>
<dbReference type="EC" id="2.3.1.20" evidence="4 11"/>
<feature type="region of interest" description="Disordered" evidence="12">
    <location>
        <begin position="170"/>
        <end position="189"/>
    </location>
</feature>
<evidence type="ECO:0000259" key="14">
    <source>
        <dbReference type="Pfam" id="PF06974"/>
    </source>
</evidence>
<comment type="catalytic activity">
    <reaction evidence="10 11">
        <text>an acyl-CoA + a 1,2-diacyl-sn-glycerol = a triacyl-sn-glycerol + CoA</text>
        <dbReference type="Rhea" id="RHEA:10868"/>
        <dbReference type="ChEBI" id="CHEBI:17815"/>
        <dbReference type="ChEBI" id="CHEBI:57287"/>
        <dbReference type="ChEBI" id="CHEBI:58342"/>
        <dbReference type="ChEBI" id="CHEBI:64615"/>
        <dbReference type="EC" id="2.3.1.20"/>
    </reaction>
</comment>
<dbReference type="Gene3D" id="3.30.559.10">
    <property type="entry name" value="Chloramphenicol acetyltransferase-like domain"/>
    <property type="match status" value="1"/>
</dbReference>
<evidence type="ECO:0000313" key="16">
    <source>
        <dbReference type="Proteomes" id="UP000658127"/>
    </source>
</evidence>
<feature type="domain" description="O-acyltransferase WSD1-like N-terminal" evidence="13">
    <location>
        <begin position="5"/>
        <end position="261"/>
    </location>
</feature>
<comment type="pathway">
    <text evidence="1 11">Glycerolipid metabolism; triacylglycerol biosynthesis.</text>
</comment>
<gene>
    <name evidence="15" type="ORF">GCM10011610_44470</name>
</gene>
<sequence>MEFIAPLDALFLLAESREHPMHVGSLQLFEPPEDAGPDYLREFRDTLLADNTCRPTFRKRPATWLGAPQLAWTQDHEVDLDYHVQRSALPAPGRIGQLLDHASKLHSALLDRHRPMWELHFVEGLADGRFALYSKMHHSLIDGVSAQRLLRRTLTTDPFATEIKTPWNLPRKQRTDEPREHRSRLGGLLGNLNSAGSSTAALMRATRTGLLQQQLTLPFEAPRTLFNVPIGGARKCVVRTWSMDRVKQVKKATGTTVNDVVLAMSAGALRAYLLERDALPDKPMIAMVPMSLRDEDDTDTQGVKIAALLCNLGTDIADPLERLRVVSESTRRNKEVYRSLTPAQTLAVAGVMLSPMAAMLLPGFASMATPPFNIVISNVPGAREPLYWNGSRLDASYPLSIPLDGQAVNITLTSNGDNLDFGLVGCRRTLPDLHRLLDHLEDALTELEAAAV</sequence>
<dbReference type="Proteomes" id="UP000658127">
    <property type="component" value="Unassembled WGS sequence"/>
</dbReference>
<evidence type="ECO:0000256" key="6">
    <source>
        <dbReference type="ARBA" id="ARBA00022679"/>
    </source>
</evidence>
<evidence type="ECO:0000256" key="10">
    <source>
        <dbReference type="ARBA" id="ARBA00048109"/>
    </source>
</evidence>
<evidence type="ECO:0000256" key="11">
    <source>
        <dbReference type="RuleBase" id="RU361241"/>
    </source>
</evidence>
<accession>A0ABQ2KNM7</accession>
<dbReference type="PANTHER" id="PTHR31650">
    <property type="entry name" value="O-ACYLTRANSFERASE (WSD1-LIKE) FAMILY PROTEIN"/>
    <property type="match status" value="1"/>
</dbReference>
<evidence type="ECO:0000256" key="7">
    <source>
        <dbReference type="ARBA" id="ARBA00022798"/>
    </source>
</evidence>
<comment type="caution">
    <text evidence="15">The sequence shown here is derived from an EMBL/GenBank/DDBJ whole genome shotgun (WGS) entry which is preliminary data.</text>
</comment>
<dbReference type="InterPro" id="IPR023213">
    <property type="entry name" value="CAT-like_dom_sf"/>
</dbReference>
<dbReference type="NCBIfam" id="TIGR02946">
    <property type="entry name" value="acyl_WS_DGAT"/>
    <property type="match status" value="1"/>
</dbReference>
<dbReference type="EMBL" id="BMNE01000005">
    <property type="protein sequence ID" value="GGN87801.1"/>
    <property type="molecule type" value="Genomic_DNA"/>
</dbReference>
<evidence type="ECO:0000256" key="2">
    <source>
        <dbReference type="ARBA" id="ARBA00005189"/>
    </source>
</evidence>
<dbReference type="SUPFAM" id="SSF52777">
    <property type="entry name" value="CoA-dependent acyltransferases"/>
    <property type="match status" value="1"/>
</dbReference>
<keyword evidence="7 11" id="KW-0319">Glycerol metabolism</keyword>
<evidence type="ECO:0000256" key="3">
    <source>
        <dbReference type="ARBA" id="ARBA00009587"/>
    </source>
</evidence>
<keyword evidence="5 11" id="KW-0444">Lipid biosynthesis</keyword>
<dbReference type="PANTHER" id="PTHR31650:SF1">
    <property type="entry name" value="WAX ESTER SYNTHASE_DIACYLGLYCEROL ACYLTRANSFERASE 4-RELATED"/>
    <property type="match status" value="1"/>
</dbReference>
<feature type="domain" description="O-acyltransferase WSD1 C-terminal" evidence="14">
    <location>
        <begin position="303"/>
        <end position="447"/>
    </location>
</feature>
<evidence type="ECO:0000259" key="13">
    <source>
        <dbReference type="Pfam" id="PF03007"/>
    </source>
</evidence>
<keyword evidence="9 11" id="KW-0012">Acyltransferase</keyword>
<comment type="similarity">
    <text evidence="3 11">Belongs to the long-chain O-acyltransferase family.</text>
</comment>
<evidence type="ECO:0000313" key="15">
    <source>
        <dbReference type="EMBL" id="GGN87801.1"/>
    </source>
</evidence>
<proteinExistence type="inferred from homology"/>
<evidence type="ECO:0000256" key="5">
    <source>
        <dbReference type="ARBA" id="ARBA00022516"/>
    </source>
</evidence>